<reference evidence="1 2" key="1">
    <citation type="submission" date="2015-03" db="EMBL/GenBank/DDBJ databases">
        <title>Genome study of Acetobacter sp. SLV-7.</title>
        <authorList>
            <person name="Cho G.Y."/>
            <person name="Jeon C.O."/>
        </authorList>
    </citation>
    <scope>NUCLEOTIDE SEQUENCE [LARGE SCALE GENOMIC DNA]</scope>
    <source>
        <strain evidence="1 2">SLV-7</strain>
    </source>
</reference>
<dbReference type="RefSeq" id="WP_006116898.1">
    <property type="nucleotide sequence ID" value="NZ_CP011120.1"/>
</dbReference>
<keyword evidence="2" id="KW-1185">Reference proteome</keyword>
<dbReference type="Proteomes" id="UP000076595">
    <property type="component" value="Chromosome"/>
</dbReference>
<protein>
    <submittedName>
        <fullName evidence="1">Uncharacterized protein</fullName>
    </submittedName>
</protein>
<evidence type="ECO:0000313" key="1">
    <source>
        <dbReference type="EMBL" id="ANA12962.1"/>
    </source>
</evidence>
<proteinExistence type="predicted"/>
<organism evidence="1 2">
    <name type="scientific">Acetobacter oryzifermentans</name>
    <dbReference type="NCBI Taxonomy" id="1633874"/>
    <lineage>
        <taxon>Bacteria</taxon>
        <taxon>Pseudomonadati</taxon>
        <taxon>Pseudomonadota</taxon>
        <taxon>Alphaproteobacteria</taxon>
        <taxon>Acetobacterales</taxon>
        <taxon>Acetobacteraceae</taxon>
        <taxon>Acetobacter</taxon>
    </lineage>
</organism>
<accession>A0ABM6AGZ0</accession>
<name>A0ABM6AGZ0_9PROT</name>
<gene>
    <name evidence="1" type="ORF">WG31_02165</name>
</gene>
<evidence type="ECO:0000313" key="2">
    <source>
        <dbReference type="Proteomes" id="UP000076595"/>
    </source>
</evidence>
<dbReference type="EMBL" id="CP011120">
    <property type="protein sequence ID" value="ANA12962.1"/>
    <property type="molecule type" value="Genomic_DNA"/>
</dbReference>
<sequence>MPTLLDFTAGVAIGAGGNTLSGGQIVDAVSSGPPVVVHVNPDTSLALSFSERGRIAHRVLPVQDTEISIIGGVSGLFQEMLVMVQQSAMGNNMVTLPANIVWQRNPPFIDTRSGAVTFFRLWTLDGGNTIYGKSI</sequence>